<dbReference type="Gene3D" id="3.15.10.30">
    <property type="entry name" value="Haemolymph juvenile hormone binding protein"/>
    <property type="match status" value="1"/>
</dbReference>
<dbReference type="InterPro" id="IPR010562">
    <property type="entry name" value="Haemolymph_juvenile_hormone-bd"/>
</dbReference>
<proteinExistence type="predicted"/>
<dbReference type="SMART" id="SM00700">
    <property type="entry name" value="JHBP"/>
    <property type="match status" value="1"/>
</dbReference>
<dbReference type="EMBL" id="JABFTP020000144">
    <property type="protein sequence ID" value="KAL3283521.1"/>
    <property type="molecule type" value="Genomic_DNA"/>
</dbReference>
<accession>A0ABD2NXT9</accession>
<dbReference type="AlphaFoldDB" id="A0ABD2NXT9"/>
<organism evidence="2 3">
    <name type="scientific">Cryptolaemus montrouzieri</name>
    <dbReference type="NCBI Taxonomy" id="559131"/>
    <lineage>
        <taxon>Eukaryota</taxon>
        <taxon>Metazoa</taxon>
        <taxon>Ecdysozoa</taxon>
        <taxon>Arthropoda</taxon>
        <taxon>Hexapoda</taxon>
        <taxon>Insecta</taxon>
        <taxon>Pterygota</taxon>
        <taxon>Neoptera</taxon>
        <taxon>Endopterygota</taxon>
        <taxon>Coleoptera</taxon>
        <taxon>Polyphaga</taxon>
        <taxon>Cucujiformia</taxon>
        <taxon>Coccinelloidea</taxon>
        <taxon>Coccinellidae</taxon>
        <taxon>Scymninae</taxon>
        <taxon>Scymnini</taxon>
        <taxon>Cryptolaemus</taxon>
    </lineage>
</organism>
<feature type="signal peptide" evidence="1">
    <location>
        <begin position="1"/>
        <end position="19"/>
    </location>
</feature>
<feature type="chain" id="PRO_5044810794" evidence="1">
    <location>
        <begin position="20"/>
        <end position="172"/>
    </location>
</feature>
<dbReference type="InterPro" id="IPR038606">
    <property type="entry name" value="To_sf"/>
</dbReference>
<dbReference type="PANTHER" id="PTHR11008">
    <property type="entry name" value="PROTEIN TAKEOUT-LIKE PROTEIN"/>
    <property type="match status" value="1"/>
</dbReference>
<reference evidence="2 3" key="1">
    <citation type="journal article" date="2021" name="BMC Biol.">
        <title>Horizontally acquired antibacterial genes associated with adaptive radiation of ladybird beetles.</title>
        <authorList>
            <person name="Li H.S."/>
            <person name="Tang X.F."/>
            <person name="Huang Y.H."/>
            <person name="Xu Z.Y."/>
            <person name="Chen M.L."/>
            <person name="Du X.Y."/>
            <person name="Qiu B.Y."/>
            <person name="Chen P.T."/>
            <person name="Zhang W."/>
            <person name="Slipinski A."/>
            <person name="Escalona H.E."/>
            <person name="Waterhouse R.M."/>
            <person name="Zwick A."/>
            <person name="Pang H."/>
        </authorList>
    </citation>
    <scope>NUCLEOTIDE SEQUENCE [LARGE SCALE GENOMIC DNA]</scope>
    <source>
        <strain evidence="2">SYSU2018</strain>
    </source>
</reference>
<evidence type="ECO:0000256" key="1">
    <source>
        <dbReference type="SAM" id="SignalP"/>
    </source>
</evidence>
<sequence>MYRLYLFQILCIFSVHTIGLPEYIKKARCHINRPDIEKCMKENGNKIIPLVAEGIPELNLPTMNPLHVDFIQMINTPQLQVNISDIKVYGLNRMKIQDIKARFSKGVSKLFLTNENITVVGKYNAKGKVMILPVVGEGDFSVYLENGVYNETVLSKVVKRNGEDYVKRIDTF</sequence>
<dbReference type="Pfam" id="PF06585">
    <property type="entry name" value="JHBP"/>
    <property type="match status" value="1"/>
</dbReference>
<comment type="caution">
    <text evidence="2">The sequence shown here is derived from an EMBL/GenBank/DDBJ whole genome shotgun (WGS) entry which is preliminary data.</text>
</comment>
<keyword evidence="3" id="KW-1185">Reference proteome</keyword>
<keyword evidence="1" id="KW-0732">Signal</keyword>
<protein>
    <submittedName>
        <fullName evidence="2">Uncharacterized protein</fullName>
    </submittedName>
</protein>
<gene>
    <name evidence="2" type="ORF">HHI36_006660</name>
</gene>
<dbReference type="PANTHER" id="PTHR11008:SF41">
    <property type="entry name" value="RE70318P"/>
    <property type="match status" value="1"/>
</dbReference>
<name>A0ABD2NXT9_9CUCU</name>
<dbReference type="Proteomes" id="UP001516400">
    <property type="component" value="Unassembled WGS sequence"/>
</dbReference>
<evidence type="ECO:0000313" key="2">
    <source>
        <dbReference type="EMBL" id="KAL3283521.1"/>
    </source>
</evidence>
<evidence type="ECO:0000313" key="3">
    <source>
        <dbReference type="Proteomes" id="UP001516400"/>
    </source>
</evidence>